<dbReference type="EMBL" id="JACXAA010000001">
    <property type="protein sequence ID" value="MBD2751531.1"/>
    <property type="molecule type" value="Genomic_DNA"/>
</dbReference>
<evidence type="ECO:0000256" key="2">
    <source>
        <dbReference type="ARBA" id="ARBA00022679"/>
    </source>
</evidence>
<dbReference type="Pfam" id="PF13649">
    <property type="entry name" value="Methyltransf_25"/>
    <property type="match status" value="1"/>
</dbReference>
<name>A0A927AXD7_9BACT</name>
<protein>
    <submittedName>
        <fullName evidence="6">Class I SAM-dependent methyltransferase</fullName>
    </submittedName>
</protein>
<evidence type="ECO:0000256" key="1">
    <source>
        <dbReference type="ARBA" id="ARBA00022603"/>
    </source>
</evidence>
<proteinExistence type="predicted"/>
<dbReference type="InterPro" id="IPR029063">
    <property type="entry name" value="SAM-dependent_MTases_sf"/>
</dbReference>
<keyword evidence="2" id="KW-0808">Transferase</keyword>
<evidence type="ECO:0000313" key="6">
    <source>
        <dbReference type="EMBL" id="MBD2751531.1"/>
    </source>
</evidence>
<accession>A0A927AXD7</accession>
<organism evidence="6 7">
    <name type="scientific">Spirosoma validum</name>
    <dbReference type="NCBI Taxonomy" id="2771355"/>
    <lineage>
        <taxon>Bacteria</taxon>
        <taxon>Pseudomonadati</taxon>
        <taxon>Bacteroidota</taxon>
        <taxon>Cytophagia</taxon>
        <taxon>Cytophagales</taxon>
        <taxon>Cytophagaceae</taxon>
        <taxon>Spirosoma</taxon>
    </lineage>
</organism>
<evidence type="ECO:0000313" key="7">
    <source>
        <dbReference type="Proteomes" id="UP000653797"/>
    </source>
</evidence>
<keyword evidence="3" id="KW-0949">S-adenosyl-L-methionine</keyword>
<keyword evidence="7" id="KW-1185">Reference proteome</keyword>
<evidence type="ECO:0000259" key="5">
    <source>
        <dbReference type="Pfam" id="PF13649"/>
    </source>
</evidence>
<keyword evidence="4" id="KW-0472">Membrane</keyword>
<dbReference type="Proteomes" id="UP000653797">
    <property type="component" value="Unassembled WGS sequence"/>
</dbReference>
<keyword evidence="1 6" id="KW-0489">Methyltransferase</keyword>
<dbReference type="CDD" id="cd02440">
    <property type="entry name" value="AdoMet_MTases"/>
    <property type="match status" value="1"/>
</dbReference>
<gene>
    <name evidence="6" type="ORF">IC230_01405</name>
</gene>
<dbReference type="RefSeq" id="WP_191037174.1">
    <property type="nucleotide sequence ID" value="NZ_JACXAA010000001.1"/>
</dbReference>
<evidence type="ECO:0000256" key="3">
    <source>
        <dbReference type="ARBA" id="ARBA00022691"/>
    </source>
</evidence>
<dbReference type="PANTHER" id="PTHR43464">
    <property type="entry name" value="METHYLTRANSFERASE"/>
    <property type="match status" value="1"/>
</dbReference>
<evidence type="ECO:0000256" key="4">
    <source>
        <dbReference type="SAM" id="Phobius"/>
    </source>
</evidence>
<feature type="transmembrane region" description="Helical" evidence="4">
    <location>
        <begin position="169"/>
        <end position="193"/>
    </location>
</feature>
<dbReference type="Gene3D" id="3.40.50.150">
    <property type="entry name" value="Vaccinia Virus protein VP39"/>
    <property type="match status" value="1"/>
</dbReference>
<dbReference type="PANTHER" id="PTHR43464:SF19">
    <property type="entry name" value="UBIQUINONE BIOSYNTHESIS O-METHYLTRANSFERASE, MITOCHONDRIAL"/>
    <property type="match status" value="1"/>
</dbReference>
<feature type="domain" description="Methyltransferase" evidence="5">
    <location>
        <begin position="44"/>
        <end position="135"/>
    </location>
</feature>
<keyword evidence="4" id="KW-0812">Transmembrane</keyword>
<keyword evidence="4" id="KW-1133">Transmembrane helix</keyword>
<dbReference type="InterPro" id="IPR041698">
    <property type="entry name" value="Methyltransf_25"/>
</dbReference>
<comment type="caution">
    <text evidence="6">The sequence shown here is derived from an EMBL/GenBank/DDBJ whole genome shotgun (WGS) entry which is preliminary data.</text>
</comment>
<reference evidence="6" key="1">
    <citation type="submission" date="2020-09" db="EMBL/GenBank/DDBJ databases">
        <authorList>
            <person name="Kim M.K."/>
        </authorList>
    </citation>
    <scope>NUCLEOTIDE SEQUENCE</scope>
    <source>
        <strain evidence="6">BT704</strain>
    </source>
</reference>
<dbReference type="GO" id="GO:0032259">
    <property type="term" value="P:methylation"/>
    <property type="evidence" value="ECO:0007669"/>
    <property type="project" value="UniProtKB-KW"/>
</dbReference>
<dbReference type="AlphaFoldDB" id="A0A927AXD7"/>
<dbReference type="GO" id="GO:0008168">
    <property type="term" value="F:methyltransferase activity"/>
    <property type="evidence" value="ECO:0007669"/>
    <property type="project" value="UniProtKB-KW"/>
</dbReference>
<sequence length="265" mass="30600">MISRLEEYEKMFRLEGQLWWYRILHERVEESIRQRFGNRRDIAILDAGCGTGGMLDCLHRRGYTNLRGIDGSAEAVAFCHERHLSVTCVNLNDLATFEPEVRYDVIICNDVFCYFNEADLPPLITSLAHRLKPDGILISNNNAFNVFQGQHDIAVGVIRRFMLADFDQLMPAAGLYIAYATYWSFALSPMILGMRQWQRLQLRVGWRKPEEAQSDVYMPSTWLNEILYRIVKSEQKLLRRTPFGSSLFMVVDGHSQALRSIGDRG</sequence>
<dbReference type="SUPFAM" id="SSF53335">
    <property type="entry name" value="S-adenosyl-L-methionine-dependent methyltransferases"/>
    <property type="match status" value="1"/>
</dbReference>